<dbReference type="Pfam" id="PF14484">
    <property type="entry name" value="FISNA"/>
    <property type="match status" value="1"/>
</dbReference>
<evidence type="ECO:0000256" key="6">
    <source>
        <dbReference type="ARBA" id="ARBA00022741"/>
    </source>
</evidence>
<dbReference type="SMART" id="SM00368">
    <property type="entry name" value="LRR_RI"/>
    <property type="match status" value="3"/>
</dbReference>
<dbReference type="GO" id="GO:0005737">
    <property type="term" value="C:cytoplasm"/>
    <property type="evidence" value="ECO:0007669"/>
    <property type="project" value="UniProtKB-SubCell"/>
</dbReference>
<dbReference type="GeneTree" id="ENSGT00940000160873"/>
<comment type="similarity">
    <text evidence="2">Belongs to the NLRP family.</text>
</comment>
<evidence type="ECO:0000256" key="8">
    <source>
        <dbReference type="ARBA" id="ARBA00056883"/>
    </source>
</evidence>
<dbReference type="SUPFAM" id="SSF52540">
    <property type="entry name" value="P-loop containing nucleoside triphosphate hydrolases"/>
    <property type="match status" value="1"/>
</dbReference>
<evidence type="ECO:0000256" key="1">
    <source>
        <dbReference type="ARBA" id="ARBA00004496"/>
    </source>
</evidence>
<keyword evidence="6" id="KW-0547">Nucleotide-binding</keyword>
<evidence type="ECO:0000256" key="5">
    <source>
        <dbReference type="ARBA" id="ARBA00022737"/>
    </source>
</evidence>
<dbReference type="InterPro" id="IPR011029">
    <property type="entry name" value="DEATH-like_dom_sf"/>
</dbReference>
<evidence type="ECO:0000313" key="16">
    <source>
        <dbReference type="Ensembl" id="ENSPANP00000049023.1"/>
    </source>
</evidence>
<dbReference type="GO" id="GO:0005524">
    <property type="term" value="F:ATP binding"/>
    <property type="evidence" value="ECO:0007669"/>
    <property type="project" value="UniProtKB-KW"/>
</dbReference>
<keyword evidence="4" id="KW-0433">Leucine-rich repeat</keyword>
<dbReference type="PROSITE" id="PS50837">
    <property type="entry name" value="NACHT"/>
    <property type="match status" value="1"/>
</dbReference>
<dbReference type="PROSITE" id="PS50824">
    <property type="entry name" value="DAPIN"/>
    <property type="match status" value="1"/>
</dbReference>
<dbReference type="Pfam" id="PF17776">
    <property type="entry name" value="NLRC4_HD2"/>
    <property type="match status" value="1"/>
</dbReference>
<dbReference type="InterPro" id="IPR027417">
    <property type="entry name" value="P-loop_NTPase"/>
</dbReference>
<dbReference type="Gene3D" id="3.40.50.300">
    <property type="entry name" value="P-loop containing nucleotide triphosphate hydrolases"/>
    <property type="match status" value="1"/>
</dbReference>
<feature type="domain" description="Pyrin" evidence="14">
    <location>
        <begin position="1"/>
        <end position="95"/>
    </location>
</feature>
<dbReference type="Ensembl" id="ENSPANT00000069775.1">
    <property type="protein sequence ID" value="ENSPANP00000049023.1"/>
    <property type="gene ID" value="ENSPANG00000009037.3"/>
</dbReference>
<dbReference type="FunFam" id="3.80.10.10:FF:000707">
    <property type="entry name" value="NACHT, LRR and PYD domains-containing protein 12"/>
    <property type="match status" value="1"/>
</dbReference>
<dbReference type="Proteomes" id="UP000028761">
    <property type="component" value="Chromosome 20"/>
</dbReference>
<dbReference type="AlphaFoldDB" id="A0A8I5NL49"/>
<comment type="subcellular location">
    <subcellularLocation>
        <location evidence="1">Cytoplasm</location>
    </subcellularLocation>
</comment>
<feature type="region of interest" description="Disordered" evidence="13">
    <location>
        <begin position="91"/>
        <end position="126"/>
    </location>
</feature>
<reference evidence="16 17" key="1">
    <citation type="submission" date="2012-03" db="EMBL/GenBank/DDBJ databases">
        <title>Whole Genome Assembly of Papio anubis.</title>
        <authorList>
            <person name="Liu Y.L."/>
            <person name="Abraham K.A."/>
            <person name="Akbar H.A."/>
            <person name="Ali S.A."/>
            <person name="Anosike U.A."/>
            <person name="Aqrawi P.A."/>
            <person name="Arias F.A."/>
            <person name="Attaway T.A."/>
            <person name="Awwad R.A."/>
            <person name="Babu C.B."/>
            <person name="Bandaranaike D.B."/>
            <person name="Battles P.B."/>
            <person name="Bell A.B."/>
            <person name="Beltran B.B."/>
            <person name="Berhane-Mersha D.B."/>
            <person name="Bess C.B."/>
            <person name="Bickham C.B."/>
            <person name="Bolden T.B."/>
            <person name="Carter K.C."/>
            <person name="Chau D.C."/>
            <person name="Chavez A.C."/>
            <person name="Clerc-Blankenburg K.C."/>
            <person name="Coyle M.C."/>
            <person name="Dao M.D."/>
            <person name="Davila M.L.D."/>
            <person name="Davy-Carroll L.D."/>
            <person name="Denson S.D."/>
            <person name="Dinh H.D."/>
            <person name="Fernandez S.F."/>
            <person name="Fernando P.F."/>
            <person name="Forbes L.F."/>
            <person name="Francis C.F."/>
            <person name="Francisco L.F."/>
            <person name="Fu Q.F."/>
            <person name="Garcia-Iii R.G."/>
            <person name="Garrett T.G."/>
            <person name="Gross S.G."/>
            <person name="Gubbala S.G."/>
            <person name="Hirani K.H."/>
            <person name="Hogues M.H."/>
            <person name="Hollins B.H."/>
            <person name="Jackson L.J."/>
            <person name="Javaid M.J."/>
            <person name="Jhangiani S.J."/>
            <person name="Johnson A.J."/>
            <person name="Johnson B.J."/>
            <person name="Jones J.J."/>
            <person name="Joshi V.J."/>
            <person name="Kalu J.K."/>
            <person name="Khan N.K."/>
            <person name="Korchina V.K."/>
            <person name="Kovar C.K."/>
            <person name="Lago L.L."/>
            <person name="Lara F.L."/>
            <person name="Le T.-K.L."/>
            <person name="Lee S.L."/>
            <person name="Legall-Iii F.L."/>
            <person name="Lemon S.L."/>
            <person name="Liu J.L."/>
            <person name="Liu Y.-S.L."/>
            <person name="Liyanage D.L."/>
            <person name="Lopez J.L."/>
            <person name="Lorensuhewa L.L."/>
            <person name="Mata R.M."/>
            <person name="Mathew T.M."/>
            <person name="Mercado C.M."/>
            <person name="Mercado I.M."/>
            <person name="Morales K.M."/>
            <person name="Morgan M.M."/>
            <person name="Munidasa M.M."/>
            <person name="Ngo D.N."/>
            <person name="Nguyen L.N."/>
            <person name="Nguyen T.N."/>
            <person name="Nguyen N.N."/>
            <person name="Obregon M.O."/>
            <person name="Okwuonu G.O."/>
            <person name="Ongeri F.O."/>
            <person name="Onwere C.O."/>
            <person name="Osifeso I.O."/>
            <person name="Parra A.P."/>
            <person name="Patil S.P."/>
            <person name="Perez A.P."/>
            <person name="Perez Y.P."/>
            <person name="Pham C.P."/>
            <person name="Pu L.-L.P."/>
            <person name="Puazo M.P."/>
            <person name="Quiroz J.Q."/>
            <person name="Rouhana J.R."/>
            <person name="Ruiz M.R."/>
            <person name="Ruiz S.-J.R."/>
            <person name="Saada N.S."/>
            <person name="Santibanez J.S."/>
            <person name="Scheel M.S."/>
            <person name="Schneider B.S."/>
            <person name="Simmons D.S."/>
            <person name="Sisson I.S."/>
            <person name="Tang L.-Y.T."/>
            <person name="Thornton R.T."/>
            <person name="Tisius J.T."/>
            <person name="Toledanes G.T."/>
            <person name="Trejos Z.T."/>
            <person name="Usmani K.U."/>
            <person name="Varghese R.V."/>
            <person name="Vattathil S.V."/>
            <person name="Vee V.V."/>
            <person name="Walker D.W."/>
            <person name="Weissenberger G.W."/>
            <person name="White C.W."/>
            <person name="Williams A.W."/>
            <person name="Woodworth J.W."/>
            <person name="Wright R.W."/>
            <person name="Zhu Y.Z."/>
            <person name="Han Y.H."/>
            <person name="Newsham I.N."/>
            <person name="Nazareth L.N."/>
            <person name="Worley K.W."/>
            <person name="Muzny D.M."/>
            <person name="Rogers J.R."/>
            <person name="Gibbs R.G."/>
        </authorList>
    </citation>
    <scope>NUCLEOTIDE SEQUENCE [LARGE SCALE GENOMIC DNA]</scope>
</reference>
<dbReference type="InterPro" id="IPR032675">
    <property type="entry name" value="LRR_dom_sf"/>
</dbReference>
<dbReference type="SMART" id="SM01288">
    <property type="entry name" value="FISNA"/>
    <property type="match status" value="1"/>
</dbReference>
<dbReference type="GO" id="GO:0043124">
    <property type="term" value="P:negative regulation of canonical NF-kappaB signal transduction"/>
    <property type="evidence" value="ECO:0007669"/>
    <property type="project" value="TreeGrafter"/>
</dbReference>
<dbReference type="CDD" id="cd08320">
    <property type="entry name" value="Pyrin_NALPs"/>
    <property type="match status" value="1"/>
</dbReference>
<evidence type="ECO:0000313" key="17">
    <source>
        <dbReference type="Proteomes" id="UP000028761"/>
    </source>
</evidence>
<dbReference type="Pfam" id="PF05729">
    <property type="entry name" value="NACHT"/>
    <property type="match status" value="1"/>
</dbReference>
<proteinExistence type="inferred from homology"/>
<dbReference type="GO" id="GO:0071345">
    <property type="term" value="P:cellular response to cytokine stimulus"/>
    <property type="evidence" value="ECO:0007669"/>
    <property type="project" value="TreeGrafter"/>
</dbReference>
<organism evidence="16 17">
    <name type="scientific">Papio anubis</name>
    <name type="common">Olive baboon</name>
    <dbReference type="NCBI Taxonomy" id="9555"/>
    <lineage>
        <taxon>Eukaryota</taxon>
        <taxon>Metazoa</taxon>
        <taxon>Chordata</taxon>
        <taxon>Craniata</taxon>
        <taxon>Vertebrata</taxon>
        <taxon>Euteleostomi</taxon>
        <taxon>Mammalia</taxon>
        <taxon>Eutheria</taxon>
        <taxon>Euarchontoglires</taxon>
        <taxon>Primates</taxon>
        <taxon>Haplorrhini</taxon>
        <taxon>Catarrhini</taxon>
        <taxon>Cercopithecidae</taxon>
        <taxon>Cercopithecinae</taxon>
        <taxon>Papio</taxon>
    </lineage>
</organism>
<dbReference type="Pfam" id="PF02758">
    <property type="entry name" value="PYRIN"/>
    <property type="match status" value="1"/>
</dbReference>
<dbReference type="SUPFAM" id="SSF52047">
    <property type="entry name" value="RNI-like"/>
    <property type="match status" value="1"/>
</dbReference>
<keyword evidence="17" id="KW-1185">Reference proteome</keyword>
<evidence type="ECO:0000256" key="2">
    <source>
        <dbReference type="ARBA" id="ARBA00008665"/>
    </source>
</evidence>
<accession>A0A8I5NL49</accession>
<dbReference type="InterPro" id="IPR004020">
    <property type="entry name" value="DAPIN"/>
</dbReference>
<comment type="function">
    <text evidence="8">Plays an essential role as an potent mitigator of inflammation. Primarily expressed in dendritic cells and macrophages, inhibits both canonical and non-canonical NF-kappa-B and ERK activation pathways. Functions as a negative regulator of NOD2 by targeting it to degradation via the proteasome pathway. In turn, promotes bacterial tolerance. Also inhibits the RIGI-mediated immune signaling against RNA viruses by reducing the E3 ubiquitin ligase TRIM25-mediated 'Lys-63'-linked RIGI activation but enhancing the E3 ubiquitin ligase RNF125-mediated 'Lys-48'-linked RIGI degradation. Also acts as a negative regulator of inflammatory response to mitigate obesity and obesity-associated diseases in adipose tissue.</text>
</comment>
<evidence type="ECO:0000256" key="12">
    <source>
        <dbReference type="ARBA" id="ARBA00083125"/>
    </source>
</evidence>
<dbReference type="InterPro" id="IPR007111">
    <property type="entry name" value="NACHT_NTPase"/>
</dbReference>
<reference evidence="16" key="2">
    <citation type="submission" date="2025-08" db="UniProtKB">
        <authorList>
            <consortium name="Ensembl"/>
        </authorList>
    </citation>
    <scope>IDENTIFICATION</scope>
</reference>
<dbReference type="InterPro" id="IPR029495">
    <property type="entry name" value="NACHT-assoc"/>
</dbReference>
<dbReference type="Gene3D" id="1.10.533.10">
    <property type="entry name" value="Death Domain, Fas"/>
    <property type="match status" value="1"/>
</dbReference>
<comment type="subunit">
    <text evidence="9">Interacts (via pyrin domain) with ASC. Interacts (via pyrin domain) with FAF1 (via UBA domain). Interacts with MAP3K14; this interaction promotes proteasomal degradation of MAP3K14. Interacts with NOD2; this interaction promotes degradation of NOD2 through the ubiquitin-proteasome pathway. Interacts with HSPA1A and HSPA8. Interacts with HSP90AA1. Interacts with TRIM25; this interaction inhibits RIGI-mediated signaling pathway.</text>
</comment>
<dbReference type="InterPro" id="IPR041075">
    <property type="entry name" value="NOD1/2_WH"/>
</dbReference>
<keyword evidence="3" id="KW-0963">Cytoplasm</keyword>
<evidence type="ECO:0000256" key="13">
    <source>
        <dbReference type="SAM" id="MobiDB-lite"/>
    </source>
</evidence>
<dbReference type="SMART" id="SM01289">
    <property type="entry name" value="PYRIN"/>
    <property type="match status" value="1"/>
</dbReference>
<feature type="domain" description="NACHT" evidence="15">
    <location>
        <begin position="211"/>
        <end position="346"/>
    </location>
</feature>
<evidence type="ECO:0000256" key="10">
    <source>
        <dbReference type="ARBA" id="ARBA00072898"/>
    </source>
</evidence>
<dbReference type="SUPFAM" id="SSF47986">
    <property type="entry name" value="DEATH domain"/>
    <property type="match status" value="1"/>
</dbReference>
<dbReference type="InterPro" id="IPR050637">
    <property type="entry name" value="NLRP_innate_immun_reg"/>
</dbReference>
<dbReference type="GO" id="GO:0045345">
    <property type="term" value="P:positive regulation of MHC class I biosynthetic process"/>
    <property type="evidence" value="ECO:0007669"/>
    <property type="project" value="TreeGrafter"/>
</dbReference>
<evidence type="ECO:0000256" key="9">
    <source>
        <dbReference type="ARBA" id="ARBA00065477"/>
    </source>
</evidence>
<dbReference type="Gene3D" id="3.80.10.10">
    <property type="entry name" value="Ribonuclease Inhibitor"/>
    <property type="match status" value="1"/>
</dbReference>
<gene>
    <name evidence="16" type="primary">NLRP12</name>
</gene>
<sequence length="835" mass="95563">MLRTTGRDGLCRLSAYLEELEAVELKKFKLYLGTATELGEDKIPWGRMEMAGPLEMAHLLITHFGTEEAWRLALSTFERMNRKDLWERGQREDLVRDTPPGGPSSLGNQSTCLLEASPVTPRKDPQEAYRDYVRRKFRLMEDRNARLGECVNLSHRYTRLLLVKEHSNPMQAQQQLLDIGRGHTRTVGHQASPIKIETLFEPDEERPEPPRTVVMQGVAGIGKSMLAHKVMLDWADGKLFQGRFDYLFYINCREMNQSDTECSMQDLISSCWPEPSAPLQELVRVPERLLFIIDGFDELKPSFHDPQGPWCLCWAEKRPTELLLNSLIRKKLLPELSLLVTTRPTALEKLHRLLEQHPRHVEILGFSEAERKEYFYKYFHDTEQAGQVFNYVRDNEPLFTMCFVPLVCWVVCTCLQQQLEGGGLLRQTSRTTTAVYMLYLLSLMQPKLRTPRLQPPPNQRGLCSLAADGLWNQKILFEEQDLRKHGLDGADVSAFLNMNIFQKDINCERYYSFIHLSFQEFFAAMYYILDDGERGAGPDQDVIRLLTEYGFSERSFLALTIRFLFGLLNEETRSYLENSLCWKVSPHIKRELLQWIRSKAQSDGSTLQQGSLEFFSCLYEIQEEEFIQQALSHFQVIVVSNIASKMEHMVCSFCVKNCRSAQVLHLYGATYSADGEDRARCSAGAHTLLVQLRPERTVLLDAYSEHLAAALCTNPNLVELSLYRNALGSRGVKLLCQGLRHPSCKLQNLRLKRCRISSSACEDLSAALIANKNLTRMDLSGNGVGFSGMTLLCEGLRHPQCRLQMIQLFGMDLNKMTHSRLAALRVTKPYLDIGC</sequence>
<evidence type="ECO:0000259" key="14">
    <source>
        <dbReference type="PROSITE" id="PS50824"/>
    </source>
</evidence>
<protein>
    <recommendedName>
        <fullName evidence="10">NACHT, LRR and PYD domains-containing protein 12</fullName>
    </recommendedName>
    <alternativeName>
        <fullName evidence="11">Monarch-1</fullName>
    </alternativeName>
    <alternativeName>
        <fullName evidence="12">PYRIN-containing APAF1-like protein 7</fullName>
    </alternativeName>
</protein>
<dbReference type="FunFam" id="1.10.533.10:FF:000064">
    <property type="entry name" value="NLR family pyrin domain containing 12"/>
    <property type="match status" value="1"/>
</dbReference>
<dbReference type="InterPro" id="IPR041267">
    <property type="entry name" value="NLRP_HD2"/>
</dbReference>
<dbReference type="GO" id="GO:0050728">
    <property type="term" value="P:negative regulation of inflammatory response"/>
    <property type="evidence" value="ECO:0007669"/>
    <property type="project" value="TreeGrafter"/>
</dbReference>
<dbReference type="PANTHER" id="PTHR45690">
    <property type="entry name" value="NACHT, LRR AND PYD DOMAINS-CONTAINING PROTEIN 12"/>
    <property type="match status" value="1"/>
</dbReference>
<keyword evidence="5" id="KW-0677">Repeat</keyword>
<evidence type="ECO:0000256" key="3">
    <source>
        <dbReference type="ARBA" id="ARBA00022490"/>
    </source>
</evidence>
<name>A0A8I5NL49_PAPAN</name>
<dbReference type="PANTHER" id="PTHR45690:SF11">
    <property type="entry name" value="NACHT, LRR AND PYD DOMAINS-CONTAINING PROTEIN 12"/>
    <property type="match status" value="1"/>
</dbReference>
<evidence type="ECO:0000256" key="11">
    <source>
        <dbReference type="ARBA" id="ARBA00078339"/>
    </source>
</evidence>
<dbReference type="GO" id="GO:1901223">
    <property type="term" value="P:negative regulation of non-canonical NF-kappaB signal transduction"/>
    <property type="evidence" value="ECO:0007669"/>
    <property type="project" value="UniProtKB-ARBA"/>
</dbReference>
<reference evidence="16" key="3">
    <citation type="submission" date="2025-09" db="UniProtKB">
        <authorList>
            <consortium name="Ensembl"/>
        </authorList>
    </citation>
    <scope>IDENTIFICATION</scope>
</reference>
<evidence type="ECO:0000256" key="7">
    <source>
        <dbReference type="ARBA" id="ARBA00022840"/>
    </source>
</evidence>
<keyword evidence="7" id="KW-0067">ATP-binding</keyword>
<dbReference type="Pfam" id="PF17779">
    <property type="entry name" value="WHD_NOD2"/>
    <property type="match status" value="1"/>
</dbReference>
<evidence type="ECO:0000259" key="15">
    <source>
        <dbReference type="PROSITE" id="PS50837"/>
    </source>
</evidence>
<evidence type="ECO:0000256" key="4">
    <source>
        <dbReference type="ARBA" id="ARBA00022614"/>
    </source>
</evidence>